<dbReference type="EMBL" id="KQ460366">
    <property type="protein sequence ID" value="KPJ15579.1"/>
    <property type="molecule type" value="Genomic_DNA"/>
</dbReference>
<name>A0A0N1PIB8_PAPMA</name>
<sequence>MAKRPPPIDIRNYRCVDYSQETHKNGGAIIGEREGRGSSTGGALRRPLAAPPPPPPRLYRGPALA</sequence>
<feature type="region of interest" description="Disordered" evidence="1">
    <location>
        <begin position="24"/>
        <end position="65"/>
    </location>
</feature>
<dbReference type="InParanoid" id="A0A0N1PIB8"/>
<evidence type="ECO:0000313" key="3">
    <source>
        <dbReference type="Proteomes" id="UP000053240"/>
    </source>
</evidence>
<protein>
    <submittedName>
        <fullName evidence="2">Uncharacterized protein</fullName>
    </submittedName>
</protein>
<dbReference type="AlphaFoldDB" id="A0A0N1PIB8"/>
<evidence type="ECO:0000256" key="1">
    <source>
        <dbReference type="SAM" id="MobiDB-lite"/>
    </source>
</evidence>
<gene>
    <name evidence="2" type="ORF">RR48_04796</name>
</gene>
<reference evidence="2 3" key="1">
    <citation type="journal article" date="2015" name="Nat. Commun.">
        <title>Outbred genome sequencing and CRISPR/Cas9 gene editing in butterflies.</title>
        <authorList>
            <person name="Li X."/>
            <person name="Fan D."/>
            <person name="Zhang W."/>
            <person name="Liu G."/>
            <person name="Zhang L."/>
            <person name="Zhao L."/>
            <person name="Fang X."/>
            <person name="Chen L."/>
            <person name="Dong Y."/>
            <person name="Chen Y."/>
            <person name="Ding Y."/>
            <person name="Zhao R."/>
            <person name="Feng M."/>
            <person name="Zhu Y."/>
            <person name="Feng Y."/>
            <person name="Jiang X."/>
            <person name="Zhu D."/>
            <person name="Xiang H."/>
            <person name="Feng X."/>
            <person name="Li S."/>
            <person name="Wang J."/>
            <person name="Zhang G."/>
            <person name="Kronforst M.R."/>
            <person name="Wang W."/>
        </authorList>
    </citation>
    <scope>NUCLEOTIDE SEQUENCE [LARGE SCALE GENOMIC DNA]</scope>
    <source>
        <strain evidence="2">Ya'a_city_454_Pm</strain>
        <tissue evidence="2">Whole body</tissue>
    </source>
</reference>
<evidence type="ECO:0000313" key="2">
    <source>
        <dbReference type="EMBL" id="KPJ15579.1"/>
    </source>
</evidence>
<organism evidence="2 3">
    <name type="scientific">Papilio machaon</name>
    <name type="common">Old World swallowtail butterfly</name>
    <dbReference type="NCBI Taxonomy" id="76193"/>
    <lineage>
        <taxon>Eukaryota</taxon>
        <taxon>Metazoa</taxon>
        <taxon>Ecdysozoa</taxon>
        <taxon>Arthropoda</taxon>
        <taxon>Hexapoda</taxon>
        <taxon>Insecta</taxon>
        <taxon>Pterygota</taxon>
        <taxon>Neoptera</taxon>
        <taxon>Endopterygota</taxon>
        <taxon>Lepidoptera</taxon>
        <taxon>Glossata</taxon>
        <taxon>Ditrysia</taxon>
        <taxon>Papilionoidea</taxon>
        <taxon>Papilionidae</taxon>
        <taxon>Papilioninae</taxon>
        <taxon>Papilio</taxon>
    </lineage>
</organism>
<proteinExistence type="predicted"/>
<accession>A0A0N1PIB8</accession>
<keyword evidence="3" id="KW-1185">Reference proteome</keyword>
<dbReference type="Proteomes" id="UP000053240">
    <property type="component" value="Unassembled WGS sequence"/>
</dbReference>